<organism evidence="1 2">
    <name type="scientific">Glonium stellatum</name>
    <dbReference type="NCBI Taxonomy" id="574774"/>
    <lineage>
        <taxon>Eukaryota</taxon>
        <taxon>Fungi</taxon>
        <taxon>Dikarya</taxon>
        <taxon>Ascomycota</taxon>
        <taxon>Pezizomycotina</taxon>
        <taxon>Dothideomycetes</taxon>
        <taxon>Pleosporomycetidae</taxon>
        <taxon>Gloniales</taxon>
        <taxon>Gloniaceae</taxon>
        <taxon>Glonium</taxon>
    </lineage>
</organism>
<sequence>MSFGFSISDIITLTQLVTRTYNGWKNACGRYASITGDLALLQTIIVRVETEARSPTSLFTQNSEDLRQWAVLSRQCSAVVTELEDVLNKYKSLAPKNRHRNWERIRMGTKNFDDLHKRLVTRTESLSAFLTVLGLSSQGRVENNVLPEILRRFDDLAACSRTTNGSTQSSLTTYDDDDKEVWRRFRRDLIHSGFRSPDIEKYDAALKTYIGRLQRSGGLDEDEPGEVPLRLVIQAHFT</sequence>
<keyword evidence="2" id="KW-1185">Reference proteome</keyword>
<protein>
    <recommendedName>
        <fullName evidence="3">Fungal N-terminal domain-containing protein</fullName>
    </recommendedName>
</protein>
<name>A0A8E2F927_9PEZI</name>
<evidence type="ECO:0000313" key="1">
    <source>
        <dbReference type="EMBL" id="OCL12666.1"/>
    </source>
</evidence>
<dbReference type="EMBL" id="KV748846">
    <property type="protein sequence ID" value="OCL12666.1"/>
    <property type="molecule type" value="Genomic_DNA"/>
</dbReference>
<evidence type="ECO:0000313" key="2">
    <source>
        <dbReference type="Proteomes" id="UP000250140"/>
    </source>
</evidence>
<dbReference type="Proteomes" id="UP000250140">
    <property type="component" value="Unassembled WGS sequence"/>
</dbReference>
<evidence type="ECO:0008006" key="3">
    <source>
        <dbReference type="Google" id="ProtNLM"/>
    </source>
</evidence>
<dbReference type="AlphaFoldDB" id="A0A8E2F927"/>
<reference evidence="1 2" key="1">
    <citation type="journal article" date="2016" name="Nat. Commun.">
        <title>Ectomycorrhizal ecology is imprinted in the genome of the dominant symbiotic fungus Cenococcum geophilum.</title>
        <authorList>
            <consortium name="DOE Joint Genome Institute"/>
            <person name="Peter M."/>
            <person name="Kohler A."/>
            <person name="Ohm R.A."/>
            <person name="Kuo A."/>
            <person name="Krutzmann J."/>
            <person name="Morin E."/>
            <person name="Arend M."/>
            <person name="Barry K.W."/>
            <person name="Binder M."/>
            <person name="Choi C."/>
            <person name="Clum A."/>
            <person name="Copeland A."/>
            <person name="Grisel N."/>
            <person name="Haridas S."/>
            <person name="Kipfer T."/>
            <person name="LaButti K."/>
            <person name="Lindquist E."/>
            <person name="Lipzen A."/>
            <person name="Maire R."/>
            <person name="Meier B."/>
            <person name="Mihaltcheva S."/>
            <person name="Molinier V."/>
            <person name="Murat C."/>
            <person name="Poggeler S."/>
            <person name="Quandt C.A."/>
            <person name="Sperisen C."/>
            <person name="Tritt A."/>
            <person name="Tisserant E."/>
            <person name="Crous P.W."/>
            <person name="Henrissat B."/>
            <person name="Nehls U."/>
            <person name="Egli S."/>
            <person name="Spatafora J.W."/>
            <person name="Grigoriev I.V."/>
            <person name="Martin F.M."/>
        </authorList>
    </citation>
    <scope>NUCLEOTIDE SEQUENCE [LARGE SCALE GENOMIC DNA]</scope>
    <source>
        <strain evidence="1 2">CBS 207.34</strain>
    </source>
</reference>
<gene>
    <name evidence="1" type="ORF">AOQ84DRAFT_418841</name>
</gene>
<accession>A0A8E2F927</accession>
<proteinExistence type="predicted"/>
<dbReference type="OrthoDB" id="7464126at2759"/>